<dbReference type="Proteomes" id="UP000276133">
    <property type="component" value="Unassembled WGS sequence"/>
</dbReference>
<accession>A0A3M7SQH3</accession>
<evidence type="ECO:0000313" key="3">
    <source>
        <dbReference type="Proteomes" id="UP000276133"/>
    </source>
</evidence>
<sequence length="74" mass="8203">MSFCQTIKEIISILKNLLLILHCSRISGVPSSDRAVPSQPVRWDGTPQIQEQCSDLTFQAPKKSSTSKNSKSKL</sequence>
<name>A0A3M7SQH3_BRAPC</name>
<keyword evidence="3" id="KW-1185">Reference proteome</keyword>
<evidence type="ECO:0000256" key="1">
    <source>
        <dbReference type="SAM" id="SignalP"/>
    </source>
</evidence>
<comment type="caution">
    <text evidence="2">The sequence shown here is derived from an EMBL/GenBank/DDBJ whole genome shotgun (WGS) entry which is preliminary data.</text>
</comment>
<feature type="chain" id="PRO_5018112156" evidence="1">
    <location>
        <begin position="29"/>
        <end position="74"/>
    </location>
</feature>
<keyword evidence="1" id="KW-0732">Signal</keyword>
<dbReference type="EMBL" id="REGN01000957">
    <property type="protein sequence ID" value="RNA37932.1"/>
    <property type="molecule type" value="Genomic_DNA"/>
</dbReference>
<reference evidence="2 3" key="1">
    <citation type="journal article" date="2018" name="Sci. Rep.">
        <title>Genomic signatures of local adaptation to the degree of environmental predictability in rotifers.</title>
        <authorList>
            <person name="Franch-Gras L."/>
            <person name="Hahn C."/>
            <person name="Garcia-Roger E.M."/>
            <person name="Carmona M.J."/>
            <person name="Serra M."/>
            <person name="Gomez A."/>
        </authorList>
    </citation>
    <scope>NUCLEOTIDE SEQUENCE [LARGE SCALE GENOMIC DNA]</scope>
    <source>
        <strain evidence="2">HYR1</strain>
    </source>
</reference>
<dbReference type="AlphaFoldDB" id="A0A3M7SQH3"/>
<evidence type="ECO:0000313" key="2">
    <source>
        <dbReference type="EMBL" id="RNA37932.1"/>
    </source>
</evidence>
<organism evidence="2 3">
    <name type="scientific">Brachionus plicatilis</name>
    <name type="common">Marine rotifer</name>
    <name type="synonym">Brachionus muelleri</name>
    <dbReference type="NCBI Taxonomy" id="10195"/>
    <lineage>
        <taxon>Eukaryota</taxon>
        <taxon>Metazoa</taxon>
        <taxon>Spiralia</taxon>
        <taxon>Gnathifera</taxon>
        <taxon>Rotifera</taxon>
        <taxon>Eurotatoria</taxon>
        <taxon>Monogononta</taxon>
        <taxon>Pseudotrocha</taxon>
        <taxon>Ploima</taxon>
        <taxon>Brachionidae</taxon>
        <taxon>Brachionus</taxon>
    </lineage>
</organism>
<feature type="signal peptide" evidence="1">
    <location>
        <begin position="1"/>
        <end position="28"/>
    </location>
</feature>
<protein>
    <submittedName>
        <fullName evidence="2">Uncharacterized protein</fullName>
    </submittedName>
</protein>
<proteinExistence type="predicted"/>
<gene>
    <name evidence="2" type="ORF">BpHYR1_042794</name>
</gene>